<dbReference type="RefSeq" id="WP_207862237.1">
    <property type="nucleotide sequence ID" value="NZ_JAFREP010000033.1"/>
</dbReference>
<organism evidence="2 3">
    <name type="scientific">Acanthopleuribacter pedis</name>
    <dbReference type="NCBI Taxonomy" id="442870"/>
    <lineage>
        <taxon>Bacteria</taxon>
        <taxon>Pseudomonadati</taxon>
        <taxon>Acidobacteriota</taxon>
        <taxon>Holophagae</taxon>
        <taxon>Acanthopleuribacterales</taxon>
        <taxon>Acanthopleuribacteraceae</taxon>
        <taxon>Acanthopleuribacter</taxon>
    </lineage>
</organism>
<protein>
    <submittedName>
        <fullName evidence="2">GWxTD domain-containing protein</fullName>
    </submittedName>
</protein>
<dbReference type="AlphaFoldDB" id="A0A8J7U887"/>
<proteinExistence type="predicted"/>
<feature type="region of interest" description="Disordered" evidence="1">
    <location>
        <begin position="297"/>
        <end position="317"/>
    </location>
</feature>
<evidence type="ECO:0000313" key="3">
    <source>
        <dbReference type="Proteomes" id="UP000664417"/>
    </source>
</evidence>
<dbReference type="EMBL" id="JAFREP010000033">
    <property type="protein sequence ID" value="MBO1322266.1"/>
    <property type="molecule type" value="Genomic_DNA"/>
</dbReference>
<dbReference type="Proteomes" id="UP000664417">
    <property type="component" value="Unassembled WGS sequence"/>
</dbReference>
<keyword evidence="3" id="KW-1185">Reference proteome</keyword>
<dbReference type="InterPro" id="IPR030959">
    <property type="entry name" value="GWxTD_dom"/>
</dbReference>
<accession>A0A8J7U887</accession>
<comment type="caution">
    <text evidence="2">The sequence shown here is derived from an EMBL/GenBank/DDBJ whole genome shotgun (WGS) entry which is preliminary data.</text>
</comment>
<gene>
    <name evidence="2" type="ORF">J3U88_27585</name>
</gene>
<reference evidence="2" key="1">
    <citation type="submission" date="2021-03" db="EMBL/GenBank/DDBJ databases">
        <authorList>
            <person name="Wang G."/>
        </authorList>
    </citation>
    <scope>NUCLEOTIDE SEQUENCE</scope>
    <source>
        <strain evidence="2">KCTC 12899</strain>
    </source>
</reference>
<dbReference type="NCBIfam" id="TIGR04514">
    <property type="entry name" value="GWxTD_dom"/>
    <property type="match status" value="1"/>
</dbReference>
<sequence length="583" mass="66430">MKCSWIIVATLLLFVVPLSAANKKRLKLNEEERDWLNKVDLIITSDELKTFRKRLRTHHDRKRFIALFWSKRDPDLNDDTNPFKEGYLARYDFVMAHFERAKSKRPITPRSHILLLLGKPAKIEYRIDWGLMGFRNVNRLLNHRPELWIYHELPYDYRPKRLRVQFIPFNQWGDYYSVTDPYTAHWIRSLKHKFIVNPELEMAPVETLDEENYTLADPDTLPELPDEQLVPPRQVSGPTVTPTQTAVTTKPAASPEPVTTPEPAATPAAATPRIGAVEPAGTGKVVVPTTPGFTRRKAAEKAPEGSTLAVPTTPSLPKGDAPAEFNRAASNDVGFLANHGWFKRGKDQGLFMGRLGFPLKNLDFQYHREQYEAPFLLRYAVINAAGEQVLNQQVSRRILVPKKEQIERAGSYFTEDFALVLKPDRYVLQMELVDQNNAATSYHQIPFELKSVAEDRVQVVDFVLMDPNIGQGEATFQIRNQPFALHLSPNIRQGSAFYPVLELSGNPSSEILDSIVFSVFRGDSLVREWQLFPEEMSATQQGTVLVHPVLESRQLDVGAYTLRFEMALADGELLAREMMIEIR</sequence>
<feature type="region of interest" description="Disordered" evidence="1">
    <location>
        <begin position="217"/>
        <end position="269"/>
    </location>
</feature>
<name>A0A8J7U887_9BACT</name>
<feature type="compositionally biased region" description="Low complexity" evidence="1">
    <location>
        <begin position="238"/>
        <end position="269"/>
    </location>
</feature>
<evidence type="ECO:0000313" key="2">
    <source>
        <dbReference type="EMBL" id="MBO1322266.1"/>
    </source>
</evidence>
<evidence type="ECO:0000256" key="1">
    <source>
        <dbReference type="SAM" id="MobiDB-lite"/>
    </source>
</evidence>